<keyword evidence="1" id="KW-0812">Transmembrane</keyword>
<evidence type="ECO:0008006" key="4">
    <source>
        <dbReference type="Google" id="ProtNLM"/>
    </source>
</evidence>
<dbReference type="STRING" id="39841.SAMN05660836_00401"/>
<gene>
    <name evidence="2" type="ORF">SAMN05660836_00401</name>
</gene>
<keyword evidence="3" id="KW-1185">Reference proteome</keyword>
<organism evidence="2 3">
    <name type="scientific">Thermodesulforhabdus norvegica</name>
    <dbReference type="NCBI Taxonomy" id="39841"/>
    <lineage>
        <taxon>Bacteria</taxon>
        <taxon>Pseudomonadati</taxon>
        <taxon>Thermodesulfobacteriota</taxon>
        <taxon>Syntrophobacteria</taxon>
        <taxon>Syntrophobacterales</taxon>
        <taxon>Thermodesulforhabdaceae</taxon>
        <taxon>Thermodesulforhabdus</taxon>
    </lineage>
</organism>
<name>A0A1I4R5Y5_9BACT</name>
<feature type="transmembrane region" description="Helical" evidence="1">
    <location>
        <begin position="6"/>
        <end position="28"/>
    </location>
</feature>
<protein>
    <recommendedName>
        <fullName evidence="4">DUF2802 domain-containing protein</fullName>
    </recommendedName>
</protein>
<accession>A0A1I4R5Y5</accession>
<dbReference type="AlphaFoldDB" id="A0A1I4R5Y5"/>
<evidence type="ECO:0000256" key="1">
    <source>
        <dbReference type="SAM" id="Phobius"/>
    </source>
</evidence>
<keyword evidence="1" id="KW-0472">Membrane</keyword>
<dbReference type="Proteomes" id="UP000199611">
    <property type="component" value="Unassembled WGS sequence"/>
</dbReference>
<evidence type="ECO:0000313" key="3">
    <source>
        <dbReference type="Proteomes" id="UP000199611"/>
    </source>
</evidence>
<sequence>MPLNSHYYVVVQFALLVVLLIATVYFSTKYVRTQKKMMEYLKMLESLAETHASLAQQFERNLAEREEIIKGLVKLLDERIEAARELGERLREISESAMNVEKNAMGDISVNPEHEKIVRLARRGLSARRIAQYFQKPLGEIELILGLYGIPTSDNPSD</sequence>
<dbReference type="EMBL" id="FOUU01000001">
    <property type="protein sequence ID" value="SFM47313.1"/>
    <property type="molecule type" value="Genomic_DNA"/>
</dbReference>
<proteinExistence type="predicted"/>
<evidence type="ECO:0000313" key="2">
    <source>
        <dbReference type="EMBL" id="SFM47313.1"/>
    </source>
</evidence>
<keyword evidence="1" id="KW-1133">Transmembrane helix</keyword>
<reference evidence="2 3" key="1">
    <citation type="submission" date="2016-10" db="EMBL/GenBank/DDBJ databases">
        <authorList>
            <person name="de Groot N.N."/>
        </authorList>
    </citation>
    <scope>NUCLEOTIDE SEQUENCE [LARGE SCALE GENOMIC DNA]</scope>
    <source>
        <strain evidence="2 3">DSM 9990</strain>
    </source>
</reference>